<dbReference type="AlphaFoldDB" id="A0A4V3DGC9"/>
<evidence type="ECO:0000313" key="5">
    <source>
        <dbReference type="EMBL" id="TDR13891.1"/>
    </source>
</evidence>
<evidence type="ECO:0000259" key="4">
    <source>
        <dbReference type="PROSITE" id="PS50956"/>
    </source>
</evidence>
<dbReference type="Pfam" id="PF01037">
    <property type="entry name" value="AsnC_trans_reg"/>
    <property type="match status" value="1"/>
</dbReference>
<evidence type="ECO:0000313" key="6">
    <source>
        <dbReference type="Proteomes" id="UP000295729"/>
    </source>
</evidence>
<name>A0A4V3DGC9_9GAMM</name>
<proteinExistence type="predicted"/>
<dbReference type="GO" id="GO:0005829">
    <property type="term" value="C:cytosol"/>
    <property type="evidence" value="ECO:0007669"/>
    <property type="project" value="TreeGrafter"/>
</dbReference>
<dbReference type="InterPro" id="IPR036388">
    <property type="entry name" value="WH-like_DNA-bd_sf"/>
</dbReference>
<organism evidence="5 6">
    <name type="scientific">Marinomonas communis</name>
    <dbReference type="NCBI Taxonomy" id="28254"/>
    <lineage>
        <taxon>Bacteria</taxon>
        <taxon>Pseudomonadati</taxon>
        <taxon>Pseudomonadota</taxon>
        <taxon>Gammaproteobacteria</taxon>
        <taxon>Oceanospirillales</taxon>
        <taxon>Oceanospirillaceae</taxon>
        <taxon>Marinomonas</taxon>
    </lineage>
</organism>
<evidence type="ECO:0000256" key="3">
    <source>
        <dbReference type="ARBA" id="ARBA00023163"/>
    </source>
</evidence>
<keyword evidence="3" id="KW-0804">Transcription</keyword>
<reference evidence="5 6" key="1">
    <citation type="submission" date="2019-03" db="EMBL/GenBank/DDBJ databases">
        <title>Genomic Encyclopedia of Type Strains, Phase IV (KMG-IV): sequencing the most valuable type-strain genomes for metagenomic binning, comparative biology and taxonomic classification.</title>
        <authorList>
            <person name="Goeker M."/>
        </authorList>
    </citation>
    <scope>NUCLEOTIDE SEQUENCE [LARGE SCALE GENOMIC DNA]</scope>
    <source>
        <strain evidence="5 6">DSM 5604</strain>
    </source>
</reference>
<dbReference type="SUPFAM" id="SSF46785">
    <property type="entry name" value="Winged helix' DNA-binding domain"/>
    <property type="match status" value="1"/>
</dbReference>
<sequence>MTEIALDRTDYKIIKALEHNGRASNALIAEQVNLSQSQCLRRIKRLEECGIIRGYRAQIDYEKMGYTVVAWTLVTISKDVPEARDNVTRYLQEQEQAVSVFGVTGDVDLMVEIRAKDMAAFSDFVVKGIYAHEQVVSTKSYIRLDTAKLNGGIIT</sequence>
<dbReference type="SUPFAM" id="SSF54909">
    <property type="entry name" value="Dimeric alpha+beta barrel"/>
    <property type="match status" value="1"/>
</dbReference>
<dbReference type="GO" id="GO:0006355">
    <property type="term" value="P:regulation of DNA-templated transcription"/>
    <property type="evidence" value="ECO:0007669"/>
    <property type="project" value="UniProtKB-ARBA"/>
</dbReference>
<evidence type="ECO:0000256" key="2">
    <source>
        <dbReference type="ARBA" id="ARBA00023125"/>
    </source>
</evidence>
<keyword evidence="6" id="KW-1185">Reference proteome</keyword>
<evidence type="ECO:0000256" key="1">
    <source>
        <dbReference type="ARBA" id="ARBA00023015"/>
    </source>
</evidence>
<comment type="caution">
    <text evidence="5">The sequence shown here is derived from an EMBL/GenBank/DDBJ whole genome shotgun (WGS) entry which is preliminary data.</text>
</comment>
<dbReference type="Pfam" id="PF13412">
    <property type="entry name" value="HTH_24"/>
    <property type="match status" value="1"/>
</dbReference>
<dbReference type="InterPro" id="IPR011008">
    <property type="entry name" value="Dimeric_a/b-barrel"/>
</dbReference>
<dbReference type="SMART" id="SM00344">
    <property type="entry name" value="HTH_ASNC"/>
    <property type="match status" value="1"/>
</dbReference>
<dbReference type="GO" id="GO:0043200">
    <property type="term" value="P:response to amino acid"/>
    <property type="evidence" value="ECO:0007669"/>
    <property type="project" value="TreeGrafter"/>
</dbReference>
<accession>A0A4V3DGC9</accession>
<dbReference type="InterPro" id="IPR000485">
    <property type="entry name" value="AsnC-type_HTH_dom"/>
</dbReference>
<dbReference type="InterPro" id="IPR019887">
    <property type="entry name" value="Tscrpt_reg_AsnC/Lrp_C"/>
</dbReference>
<dbReference type="InterPro" id="IPR011991">
    <property type="entry name" value="ArsR-like_HTH"/>
</dbReference>
<feature type="domain" description="HTH asnC-type" evidence="4">
    <location>
        <begin position="6"/>
        <end position="67"/>
    </location>
</feature>
<dbReference type="Proteomes" id="UP000295729">
    <property type="component" value="Unassembled WGS sequence"/>
</dbReference>
<protein>
    <submittedName>
        <fullName evidence="5">Lrp/AsnC family leucine-responsive transcriptional regulator</fullName>
    </submittedName>
</protein>
<dbReference type="PROSITE" id="PS50956">
    <property type="entry name" value="HTH_ASNC_2"/>
    <property type="match status" value="1"/>
</dbReference>
<dbReference type="InterPro" id="IPR036390">
    <property type="entry name" value="WH_DNA-bd_sf"/>
</dbReference>
<dbReference type="PANTHER" id="PTHR30154">
    <property type="entry name" value="LEUCINE-RESPONSIVE REGULATORY PROTEIN"/>
    <property type="match status" value="1"/>
</dbReference>
<dbReference type="Gene3D" id="1.10.10.10">
    <property type="entry name" value="Winged helix-like DNA-binding domain superfamily/Winged helix DNA-binding domain"/>
    <property type="match status" value="1"/>
</dbReference>
<dbReference type="GO" id="GO:0043565">
    <property type="term" value="F:sequence-specific DNA binding"/>
    <property type="evidence" value="ECO:0007669"/>
    <property type="project" value="InterPro"/>
</dbReference>
<dbReference type="PANTHER" id="PTHR30154:SF34">
    <property type="entry name" value="TRANSCRIPTIONAL REGULATOR AZLB"/>
    <property type="match status" value="1"/>
</dbReference>
<dbReference type="InterPro" id="IPR019888">
    <property type="entry name" value="Tscrpt_reg_AsnC-like"/>
</dbReference>
<dbReference type="PRINTS" id="PR00033">
    <property type="entry name" value="HTHASNC"/>
</dbReference>
<dbReference type="CDD" id="cd00090">
    <property type="entry name" value="HTH_ARSR"/>
    <property type="match status" value="1"/>
</dbReference>
<dbReference type="Gene3D" id="3.30.70.920">
    <property type="match status" value="1"/>
</dbReference>
<keyword evidence="2" id="KW-0238">DNA-binding</keyword>
<gene>
    <name evidence="5" type="ORF">C8D85_1422</name>
</gene>
<keyword evidence="1" id="KW-0805">Transcription regulation</keyword>
<dbReference type="OrthoDB" id="8590699at2"/>
<dbReference type="RefSeq" id="WP_133561080.1">
    <property type="nucleotide sequence ID" value="NZ_SNZA01000002.1"/>
</dbReference>
<dbReference type="EMBL" id="SNZA01000002">
    <property type="protein sequence ID" value="TDR13891.1"/>
    <property type="molecule type" value="Genomic_DNA"/>
</dbReference>